<evidence type="ECO:0000313" key="3">
    <source>
        <dbReference type="Proteomes" id="UP001499863"/>
    </source>
</evidence>
<dbReference type="Pfam" id="PF03992">
    <property type="entry name" value="ABM"/>
    <property type="match status" value="1"/>
</dbReference>
<reference evidence="3" key="1">
    <citation type="journal article" date="2019" name="Int. J. Syst. Evol. Microbiol.">
        <title>The Global Catalogue of Microorganisms (GCM) 10K type strain sequencing project: providing services to taxonomists for standard genome sequencing and annotation.</title>
        <authorList>
            <consortium name="The Broad Institute Genomics Platform"/>
            <consortium name="The Broad Institute Genome Sequencing Center for Infectious Disease"/>
            <person name="Wu L."/>
            <person name="Ma J."/>
        </authorList>
    </citation>
    <scope>NUCLEOTIDE SEQUENCE [LARGE SCALE GENOMIC DNA]</scope>
    <source>
        <strain evidence="3">JCM 12393</strain>
    </source>
</reference>
<dbReference type="Gene3D" id="3.30.70.100">
    <property type="match status" value="1"/>
</dbReference>
<evidence type="ECO:0000313" key="2">
    <source>
        <dbReference type="EMBL" id="GAA1412099.1"/>
    </source>
</evidence>
<dbReference type="Proteomes" id="UP001499863">
    <property type="component" value="Unassembled WGS sequence"/>
</dbReference>
<comment type="caution">
    <text evidence="2">The sequence shown here is derived from an EMBL/GenBank/DDBJ whole genome shotgun (WGS) entry which is preliminary data.</text>
</comment>
<dbReference type="InterPro" id="IPR011008">
    <property type="entry name" value="Dimeric_a/b-barrel"/>
</dbReference>
<protein>
    <recommendedName>
        <fullName evidence="1">ABM domain-containing protein</fullName>
    </recommendedName>
</protein>
<dbReference type="RefSeq" id="WP_344344105.1">
    <property type="nucleotide sequence ID" value="NZ_BAAAKJ010000425.1"/>
</dbReference>
<name>A0ABP4J8H2_9ACTN</name>
<feature type="domain" description="ABM" evidence="1">
    <location>
        <begin position="3"/>
        <end position="93"/>
    </location>
</feature>
<organism evidence="2 3">
    <name type="scientific">Kitasatospora putterlickiae</name>
    <dbReference type="NCBI Taxonomy" id="221725"/>
    <lineage>
        <taxon>Bacteria</taxon>
        <taxon>Bacillati</taxon>
        <taxon>Actinomycetota</taxon>
        <taxon>Actinomycetes</taxon>
        <taxon>Kitasatosporales</taxon>
        <taxon>Streptomycetaceae</taxon>
        <taxon>Kitasatospora</taxon>
    </lineage>
</organism>
<keyword evidence="3" id="KW-1185">Reference proteome</keyword>
<gene>
    <name evidence="2" type="ORF">GCM10009639_64160</name>
</gene>
<dbReference type="EMBL" id="BAAAKJ010000425">
    <property type="protein sequence ID" value="GAA1412099.1"/>
    <property type="molecule type" value="Genomic_DNA"/>
</dbReference>
<dbReference type="InterPro" id="IPR007138">
    <property type="entry name" value="ABM_dom"/>
</dbReference>
<dbReference type="SUPFAM" id="SSF54909">
    <property type="entry name" value="Dimeric alpha+beta barrel"/>
    <property type="match status" value="1"/>
</dbReference>
<accession>A0ABP4J8H2</accession>
<proteinExistence type="predicted"/>
<sequence length="108" mass="12350">MGFGLVVRFVARDVTAAHAFDRLAREALKGIRTREPGTLVYVSHAVPDEPRVRVFYELYADREAFEEHERQPHVRRFLAERGQYLESFEVTFLDEIDGKGSSTHGGGR</sequence>
<dbReference type="PROSITE" id="PS51725">
    <property type="entry name" value="ABM"/>
    <property type="match status" value="1"/>
</dbReference>
<evidence type="ECO:0000259" key="1">
    <source>
        <dbReference type="PROSITE" id="PS51725"/>
    </source>
</evidence>